<protein>
    <recommendedName>
        <fullName evidence="4">Porin</fullName>
    </recommendedName>
</protein>
<reference evidence="2" key="1">
    <citation type="journal article" date="2014" name="Int. J. Syst. Evol. Microbiol.">
        <title>Complete genome sequence of Corynebacterium casei LMG S-19264T (=DSM 44701T), isolated from a smear-ripened cheese.</title>
        <authorList>
            <consortium name="US DOE Joint Genome Institute (JGI-PGF)"/>
            <person name="Walter F."/>
            <person name="Albersmeier A."/>
            <person name="Kalinowski J."/>
            <person name="Ruckert C."/>
        </authorList>
    </citation>
    <scope>NUCLEOTIDE SEQUENCE</scope>
    <source>
        <strain evidence="2">CGMCC 1.12726</strain>
    </source>
</reference>
<reference evidence="2" key="2">
    <citation type="submission" date="2020-09" db="EMBL/GenBank/DDBJ databases">
        <authorList>
            <person name="Sun Q."/>
            <person name="Zhou Y."/>
        </authorList>
    </citation>
    <scope>NUCLEOTIDE SEQUENCE</scope>
    <source>
        <strain evidence="2">CGMCC 1.12726</strain>
    </source>
</reference>
<proteinExistence type="predicted"/>
<dbReference type="Proteomes" id="UP000632858">
    <property type="component" value="Unassembled WGS sequence"/>
</dbReference>
<organism evidence="2 3">
    <name type="scientific">Arenimonas maotaiensis</name>
    <dbReference type="NCBI Taxonomy" id="1446479"/>
    <lineage>
        <taxon>Bacteria</taxon>
        <taxon>Pseudomonadati</taxon>
        <taxon>Pseudomonadota</taxon>
        <taxon>Gammaproteobacteria</taxon>
        <taxon>Lysobacterales</taxon>
        <taxon>Lysobacteraceae</taxon>
        <taxon>Arenimonas</taxon>
    </lineage>
</organism>
<keyword evidence="1" id="KW-0732">Signal</keyword>
<name>A0A917CLB2_9GAMM</name>
<dbReference type="Pfam" id="PF09694">
    <property type="entry name" value="Gcw_chp"/>
    <property type="match status" value="1"/>
</dbReference>
<comment type="caution">
    <text evidence="2">The sequence shown here is derived from an EMBL/GenBank/DDBJ whole genome shotgun (WGS) entry which is preliminary data.</text>
</comment>
<dbReference type="InterPro" id="IPR010239">
    <property type="entry name" value="CHP02001"/>
</dbReference>
<gene>
    <name evidence="2" type="ORF">GCM10010960_11820</name>
</gene>
<evidence type="ECO:0008006" key="4">
    <source>
        <dbReference type="Google" id="ProtNLM"/>
    </source>
</evidence>
<dbReference type="EMBL" id="BMFO01000002">
    <property type="protein sequence ID" value="GGF91491.1"/>
    <property type="molecule type" value="Genomic_DNA"/>
</dbReference>
<dbReference type="AlphaFoldDB" id="A0A917CLB2"/>
<evidence type="ECO:0000313" key="3">
    <source>
        <dbReference type="Proteomes" id="UP000632858"/>
    </source>
</evidence>
<accession>A0A917CLB2</accession>
<dbReference type="NCBIfam" id="TIGR02001">
    <property type="entry name" value="gcw_chp"/>
    <property type="match status" value="1"/>
</dbReference>
<evidence type="ECO:0000313" key="2">
    <source>
        <dbReference type="EMBL" id="GGF91491.1"/>
    </source>
</evidence>
<feature type="signal peptide" evidence="1">
    <location>
        <begin position="1"/>
        <end position="22"/>
    </location>
</feature>
<dbReference type="RefSeq" id="WP_188448797.1">
    <property type="nucleotide sequence ID" value="NZ_BMFO01000002.1"/>
</dbReference>
<evidence type="ECO:0000256" key="1">
    <source>
        <dbReference type="SAM" id="SignalP"/>
    </source>
</evidence>
<sequence length="227" mass="24445">MQNNLKAAVLAALLLAPAAAFAQDAESNFSWNAGVASDYVFRGISQSNRDIAFQAGVDYAFGDSGFYAGAWGSNVDFQDTTGPKGEVDLYVGYNTDITDNVNFDVMLTRYTYHGSDAGYGNIDYNELITKVGLKDVGTLTVGYTNDYSNSGENVTYVNLGNSWDLGGEYTLNAGFGRTFSDFGDYNDWNVGVSKSFKGIEFGLNYYDTNLEGPRAADAVVLSMTIGG</sequence>
<feature type="chain" id="PRO_5037564263" description="Porin" evidence="1">
    <location>
        <begin position="23"/>
        <end position="227"/>
    </location>
</feature>
<keyword evidence="3" id="KW-1185">Reference proteome</keyword>